<gene>
    <name evidence="3" type="ORF">DY000_02014351</name>
</gene>
<dbReference type="EMBL" id="QGKV02000759">
    <property type="protein sequence ID" value="KAF3563205.1"/>
    <property type="molecule type" value="Genomic_DNA"/>
</dbReference>
<evidence type="ECO:0000256" key="2">
    <source>
        <dbReference type="SAM" id="SignalP"/>
    </source>
</evidence>
<keyword evidence="2" id="KW-0732">Signal</keyword>
<evidence type="ECO:0000313" key="4">
    <source>
        <dbReference type="Proteomes" id="UP000266723"/>
    </source>
</evidence>
<accession>A0ABQ7CW20</accession>
<evidence type="ECO:0008006" key="5">
    <source>
        <dbReference type="Google" id="ProtNLM"/>
    </source>
</evidence>
<sequence length="369" mass="40870">MRPGSGQDIFHCLALILGKLLIEVPVGEQASLESRDGSGDAASGNGHLLLIEAGYVASQRFLPMLEDFVEAIIGLLQVLAMDLEGRLIYHCRAGLVRVEPNPFHIVASRGPFGSATASILCLYWATWSSGSVAPSYAFMLGKENFLRILIKVHSRVLEKTSDGLYEIVQHRAEPLKGYLARFNQEKVAIFKCSIPTAISAFKRGLLPDGDLYKELTKYQCKTMEDVLSQAWAQVNWEEDVASRAKAQQKQDTKTTRSDRTDQDEKPSQRPARDSGNRNRSRYKNRHIEKAVSTWPDISHLSVSSPELINVLREFLSEKAKSHLSKETMGKPAEAAPVSSPRQDRVIHVISGSSEINGISHAAAKKSTWS</sequence>
<feature type="signal peptide" evidence="2">
    <location>
        <begin position="1"/>
        <end position="29"/>
    </location>
</feature>
<evidence type="ECO:0000313" key="3">
    <source>
        <dbReference type="EMBL" id="KAF3563205.1"/>
    </source>
</evidence>
<comment type="caution">
    <text evidence="3">The sequence shown here is derived from an EMBL/GenBank/DDBJ whole genome shotgun (WGS) entry which is preliminary data.</text>
</comment>
<feature type="region of interest" description="Disordered" evidence="1">
    <location>
        <begin position="322"/>
        <end position="342"/>
    </location>
</feature>
<protein>
    <recommendedName>
        <fullName evidence="5">Exocyst subunit Exo70 family protein</fullName>
    </recommendedName>
</protein>
<evidence type="ECO:0000256" key="1">
    <source>
        <dbReference type="SAM" id="MobiDB-lite"/>
    </source>
</evidence>
<feature type="chain" id="PRO_5046380504" description="Exocyst subunit Exo70 family protein" evidence="2">
    <location>
        <begin position="30"/>
        <end position="369"/>
    </location>
</feature>
<keyword evidence="4" id="KW-1185">Reference proteome</keyword>
<name>A0ABQ7CW20_BRACR</name>
<dbReference type="Proteomes" id="UP000266723">
    <property type="component" value="Unassembled WGS sequence"/>
</dbReference>
<reference evidence="3 4" key="1">
    <citation type="journal article" date="2020" name="BMC Genomics">
        <title>Intraspecific diversification of the crop wild relative Brassica cretica Lam. using demographic model selection.</title>
        <authorList>
            <person name="Kioukis A."/>
            <person name="Michalopoulou V.A."/>
            <person name="Briers L."/>
            <person name="Pirintsos S."/>
            <person name="Studholme D.J."/>
            <person name="Pavlidis P."/>
            <person name="Sarris P.F."/>
        </authorList>
    </citation>
    <scope>NUCLEOTIDE SEQUENCE [LARGE SCALE GENOMIC DNA]</scope>
    <source>
        <strain evidence="4">cv. PFS-1207/04</strain>
    </source>
</reference>
<feature type="compositionally biased region" description="Basic and acidic residues" evidence="1">
    <location>
        <begin position="248"/>
        <end position="276"/>
    </location>
</feature>
<feature type="region of interest" description="Disordered" evidence="1">
    <location>
        <begin position="242"/>
        <end position="286"/>
    </location>
</feature>
<organism evidence="3 4">
    <name type="scientific">Brassica cretica</name>
    <name type="common">Mustard</name>
    <dbReference type="NCBI Taxonomy" id="69181"/>
    <lineage>
        <taxon>Eukaryota</taxon>
        <taxon>Viridiplantae</taxon>
        <taxon>Streptophyta</taxon>
        <taxon>Embryophyta</taxon>
        <taxon>Tracheophyta</taxon>
        <taxon>Spermatophyta</taxon>
        <taxon>Magnoliopsida</taxon>
        <taxon>eudicotyledons</taxon>
        <taxon>Gunneridae</taxon>
        <taxon>Pentapetalae</taxon>
        <taxon>rosids</taxon>
        <taxon>malvids</taxon>
        <taxon>Brassicales</taxon>
        <taxon>Brassicaceae</taxon>
        <taxon>Brassiceae</taxon>
        <taxon>Brassica</taxon>
    </lineage>
</organism>
<proteinExistence type="predicted"/>